<protein>
    <recommendedName>
        <fullName evidence="4">37S ribosomal protein S35, mitochondrial</fullName>
    </recommendedName>
</protein>
<dbReference type="GO" id="GO:0032543">
    <property type="term" value="P:mitochondrial translation"/>
    <property type="evidence" value="ECO:0007669"/>
    <property type="project" value="TreeGrafter"/>
</dbReference>
<dbReference type="EMBL" id="LKEB01000018">
    <property type="protein sequence ID" value="ROW13620.1"/>
    <property type="molecule type" value="Genomic_DNA"/>
</dbReference>
<reference evidence="2 3" key="1">
    <citation type="submission" date="2015-09" db="EMBL/GenBank/DDBJ databases">
        <title>Host preference determinants of Valsa canker pathogens revealed by comparative genomics.</title>
        <authorList>
            <person name="Yin Z."/>
            <person name="Huang L."/>
        </authorList>
    </citation>
    <scope>NUCLEOTIDE SEQUENCE [LARGE SCALE GENOMIC DNA]</scope>
    <source>
        <strain evidence="2 3">SXYLt</strain>
    </source>
</reference>
<feature type="region of interest" description="Disordered" evidence="1">
    <location>
        <begin position="43"/>
        <end position="67"/>
    </location>
</feature>
<feature type="compositionally biased region" description="Low complexity" evidence="1">
    <location>
        <begin position="43"/>
        <end position="56"/>
    </location>
</feature>
<name>A0A423XCB0_9PEZI</name>
<evidence type="ECO:0000256" key="1">
    <source>
        <dbReference type="SAM" id="MobiDB-lite"/>
    </source>
</evidence>
<keyword evidence="3" id="KW-1185">Reference proteome</keyword>
<dbReference type="Pfam" id="PF12298">
    <property type="entry name" value="Bot1p"/>
    <property type="match status" value="1"/>
</dbReference>
<dbReference type="Proteomes" id="UP000285146">
    <property type="component" value="Unassembled WGS sequence"/>
</dbReference>
<sequence>MPPRIPTQSLQLCCAELSSSGSSIAAAAASPLERALLSSQVISSPSSTRSFSTTSSRQRRTAPLPKQRMQEWLRKRGKELKTHTPGQVNYLGGESGSRMRPFPSNPTFISQPVLSEEAREMIWQKVMVNWEGIKAVSAELGVDQRRVAAVVRMKEVEKDWQRNGMKLAKQYSRAVLEMVPTHGYPEDKPKQALEPINEIHVHSYTMQQLFVPTSESREFTRQDAAEAFHHTLLSPDKRIPHPELVQMERRIKDGMKEKESWNLFKEEAKESEQARDARVAARAELEEKNTMTVASDRFEFRIKQISADDAGKHGRARGGVGWRYGIPYEDRKKNQVKIPTRID</sequence>
<gene>
    <name evidence="2" type="ORF">VPNG_04632</name>
</gene>
<comment type="caution">
    <text evidence="2">The sequence shown here is derived from an EMBL/GenBank/DDBJ whole genome shotgun (WGS) entry which is preliminary data.</text>
</comment>
<dbReference type="AlphaFoldDB" id="A0A423XCB0"/>
<dbReference type="PANTHER" id="PTHR28158:SF1">
    <property type="entry name" value="SMALL RIBOSOMAL SUBUNIT PROTEIN MS45"/>
    <property type="match status" value="1"/>
</dbReference>
<dbReference type="InterPro" id="IPR021036">
    <property type="entry name" value="Ribosomal_mS45"/>
</dbReference>
<accession>A0A423XCB0</accession>
<evidence type="ECO:0000313" key="3">
    <source>
        <dbReference type="Proteomes" id="UP000285146"/>
    </source>
</evidence>
<dbReference type="InParanoid" id="A0A423XCB0"/>
<dbReference type="FunCoup" id="A0A423XCB0">
    <property type="interactions" value="99"/>
</dbReference>
<dbReference type="GO" id="GO:0003735">
    <property type="term" value="F:structural constituent of ribosome"/>
    <property type="evidence" value="ECO:0007669"/>
    <property type="project" value="TreeGrafter"/>
</dbReference>
<dbReference type="OrthoDB" id="10052321at2759"/>
<proteinExistence type="predicted"/>
<dbReference type="STRING" id="1230097.A0A423XCB0"/>
<evidence type="ECO:0000313" key="2">
    <source>
        <dbReference type="EMBL" id="ROW13620.1"/>
    </source>
</evidence>
<dbReference type="GO" id="GO:0005763">
    <property type="term" value="C:mitochondrial small ribosomal subunit"/>
    <property type="evidence" value="ECO:0007669"/>
    <property type="project" value="TreeGrafter"/>
</dbReference>
<organism evidence="2 3">
    <name type="scientific">Cytospora leucostoma</name>
    <dbReference type="NCBI Taxonomy" id="1230097"/>
    <lineage>
        <taxon>Eukaryota</taxon>
        <taxon>Fungi</taxon>
        <taxon>Dikarya</taxon>
        <taxon>Ascomycota</taxon>
        <taxon>Pezizomycotina</taxon>
        <taxon>Sordariomycetes</taxon>
        <taxon>Sordariomycetidae</taxon>
        <taxon>Diaporthales</taxon>
        <taxon>Cytosporaceae</taxon>
        <taxon>Cytospora</taxon>
    </lineage>
</organism>
<dbReference type="PANTHER" id="PTHR28158">
    <property type="entry name" value="37S RIBOSOMAL PROTEIN S35, MITOCHONDRIAL"/>
    <property type="match status" value="1"/>
</dbReference>
<evidence type="ECO:0008006" key="4">
    <source>
        <dbReference type="Google" id="ProtNLM"/>
    </source>
</evidence>